<dbReference type="RefSeq" id="WP_133767817.1">
    <property type="nucleotide sequence ID" value="NZ_SNZR01000001.1"/>
</dbReference>
<reference evidence="3 4" key="1">
    <citation type="submission" date="2019-03" db="EMBL/GenBank/DDBJ databases">
        <title>Genomic Encyclopedia of Type Strains, Phase IV (KMG-IV): sequencing the most valuable type-strain genomes for metagenomic binning, comparative biology and taxonomic classification.</title>
        <authorList>
            <person name="Goeker M."/>
        </authorList>
    </citation>
    <scope>NUCLEOTIDE SEQUENCE [LARGE SCALE GENOMIC DNA]</scope>
    <source>
        <strain evidence="3 4">DSM 25903</strain>
    </source>
</reference>
<evidence type="ECO:0000256" key="2">
    <source>
        <dbReference type="SAM" id="SignalP"/>
    </source>
</evidence>
<protein>
    <recommendedName>
        <fullName evidence="5">FecR family protein</fullName>
    </recommendedName>
</protein>
<feature type="signal peptide" evidence="2">
    <location>
        <begin position="1"/>
        <end position="20"/>
    </location>
</feature>
<evidence type="ECO:0000313" key="4">
    <source>
        <dbReference type="Proteomes" id="UP000295122"/>
    </source>
</evidence>
<name>A0A4R7CBS6_9HYPH</name>
<evidence type="ECO:0000313" key="3">
    <source>
        <dbReference type="EMBL" id="TDR95899.1"/>
    </source>
</evidence>
<keyword evidence="2" id="KW-0732">Signal</keyword>
<feature type="compositionally biased region" description="Pro residues" evidence="1">
    <location>
        <begin position="153"/>
        <end position="171"/>
    </location>
</feature>
<dbReference type="AlphaFoldDB" id="A0A4R7CBS6"/>
<organism evidence="3 4">
    <name type="scientific">Enterovirga rhinocerotis</name>
    <dbReference type="NCBI Taxonomy" id="1339210"/>
    <lineage>
        <taxon>Bacteria</taxon>
        <taxon>Pseudomonadati</taxon>
        <taxon>Pseudomonadota</taxon>
        <taxon>Alphaproteobacteria</taxon>
        <taxon>Hyphomicrobiales</taxon>
        <taxon>Methylobacteriaceae</taxon>
        <taxon>Enterovirga</taxon>
    </lineage>
</organism>
<keyword evidence="4" id="KW-1185">Reference proteome</keyword>
<evidence type="ECO:0000256" key="1">
    <source>
        <dbReference type="SAM" id="MobiDB-lite"/>
    </source>
</evidence>
<comment type="caution">
    <text evidence="3">The sequence shown here is derived from an EMBL/GenBank/DDBJ whole genome shotgun (WGS) entry which is preliminary data.</text>
</comment>
<feature type="compositionally biased region" description="Low complexity" evidence="1">
    <location>
        <begin position="172"/>
        <end position="183"/>
    </location>
</feature>
<evidence type="ECO:0008006" key="5">
    <source>
        <dbReference type="Google" id="ProtNLM"/>
    </source>
</evidence>
<feature type="chain" id="PRO_5020220435" description="FecR family protein" evidence="2">
    <location>
        <begin position="21"/>
        <end position="204"/>
    </location>
</feature>
<accession>A0A4R7CBS6</accession>
<proteinExistence type="predicted"/>
<feature type="region of interest" description="Disordered" evidence="1">
    <location>
        <begin position="148"/>
        <end position="191"/>
    </location>
</feature>
<sequence length="204" mass="20444">MTPRTVPAVAILLLAGAAIAAPAPEVPPGCRLDDSSTSLLRIYECQEKLRIAAETATRVAAIERDGRLVGVRVDGGAVLVETAGRREGFRIVTAEAVTELRDAAVAVETAPGKTAVFVKGGGASVSRDGGSVSLTAGQGVDVAAARPVAQRPAPAPSRGPAAVPSPAPPPVSGAAPPSAAPGGLEVRTWGRERAGQLLARLGQS</sequence>
<gene>
    <name evidence="3" type="ORF">EV668_0013</name>
</gene>
<dbReference type="EMBL" id="SNZR01000001">
    <property type="protein sequence ID" value="TDR95899.1"/>
    <property type="molecule type" value="Genomic_DNA"/>
</dbReference>
<dbReference type="Proteomes" id="UP000295122">
    <property type="component" value="Unassembled WGS sequence"/>
</dbReference>